<reference evidence="12" key="2">
    <citation type="submission" date="2017-09" db="EMBL/GenBank/DDBJ databases">
        <authorList>
            <person name="Perez-Cataluna A."/>
            <person name="Figueras M.J."/>
            <person name="Salas-Masso N."/>
        </authorList>
    </citation>
    <scope>NUCLEOTIDE SEQUENCE</scope>
    <source>
        <strain evidence="12">CECT 7727</strain>
    </source>
</reference>
<sequence>MIKYILTVLLLINSSFALDLNSLLNNVKQSSNKEIIQENKRLKDFIENKNRQKELLNKTKRELKQENLETARLKKIIEKNEKILAKKESELNIKIGDLGEMFGSVRQTSADFLTSYKRSFTASQFPQKKEVFTKFSNSKKLPTIDELTTFWHTMLDEIIQSGNISKYEATVIAHNGEKNTQEVTRVGQFSAFSKGEFLTYSDDMNALIELSVQPASSYKDSAKEFENSSNEIKNILIDPTKGTLFTMLGNNPTLMDRINQGGIVGYIILTLGGLGLLFAIYKMIVLNIIHTKIRKQRKDISKYDDSNSLGKIAGIFYKNINDSISDLEIKIGEAILKETNNIKKGQSFVKLLAAVTPLLGLLGTVTGMIATFQAITLFGTGDPKLMAGGISTALITTVLGLVTAIPLLFAYTYISSKSEAIVSILEEQSIGMLAKNLKQND</sequence>
<feature type="coiled-coil region" evidence="7">
    <location>
        <begin position="32"/>
        <end position="76"/>
    </location>
</feature>
<keyword evidence="6" id="KW-0653">Protein transport</keyword>
<keyword evidence="13" id="KW-1185">Reference proteome</keyword>
<dbReference type="RefSeq" id="WP_099309814.1">
    <property type="nucleotide sequence ID" value="NZ_CP032101.1"/>
</dbReference>
<dbReference type="Proteomes" id="UP000224740">
    <property type="component" value="Unassembled WGS sequence"/>
</dbReference>
<keyword evidence="9" id="KW-0732">Signal</keyword>
<dbReference type="PANTHER" id="PTHR30625:SF11">
    <property type="entry name" value="MOTA_TOLQ_EXBB PROTON CHANNEL DOMAIN-CONTAINING PROTEIN"/>
    <property type="match status" value="1"/>
</dbReference>
<dbReference type="KEGG" id="amar:AMRN_0447"/>
<comment type="subcellular location">
    <subcellularLocation>
        <location evidence="1">Cell inner membrane</location>
        <topology evidence="1">Multi-pass membrane protein</topology>
    </subcellularLocation>
    <subcellularLocation>
        <location evidence="6">Membrane</location>
        <topology evidence="6">Multi-pass membrane protein</topology>
    </subcellularLocation>
</comment>
<dbReference type="PANTHER" id="PTHR30625">
    <property type="entry name" value="PROTEIN TOLQ"/>
    <property type="match status" value="1"/>
</dbReference>
<reference evidence="13" key="1">
    <citation type="submission" date="2017-09" db="EMBL/GenBank/DDBJ databases">
        <title>Arcobacter canalis sp. nov., a new species isolated from a water canal contaminated with urban sewage.</title>
        <authorList>
            <person name="Perez-Cataluna A."/>
            <person name="Salas-Masso N."/>
            <person name="Figueras M.J."/>
        </authorList>
    </citation>
    <scope>NUCLEOTIDE SEQUENCE [LARGE SCALE GENOMIC DNA]</scope>
    <source>
        <strain evidence="13">CECT 7727</strain>
    </source>
</reference>
<comment type="similarity">
    <text evidence="6">Belongs to the exbB/tolQ family.</text>
</comment>
<protein>
    <submittedName>
        <fullName evidence="11">ExbB domain-containing protein</fullName>
    </submittedName>
</protein>
<name>A0A347THY7_9BACT</name>
<dbReference type="InterPro" id="IPR002898">
    <property type="entry name" value="MotA_ExbB_proton_chnl"/>
</dbReference>
<dbReference type="InterPro" id="IPR017270">
    <property type="entry name" value="MotA/TolQ/ExbB-rel"/>
</dbReference>
<feature type="signal peptide" evidence="9">
    <location>
        <begin position="1"/>
        <end position="19"/>
    </location>
</feature>
<evidence type="ECO:0000256" key="5">
    <source>
        <dbReference type="ARBA" id="ARBA00023136"/>
    </source>
</evidence>
<proteinExistence type="inferred from homology"/>
<keyword evidence="7" id="KW-0175">Coiled coil</keyword>
<evidence type="ECO:0000256" key="3">
    <source>
        <dbReference type="ARBA" id="ARBA00022692"/>
    </source>
</evidence>
<evidence type="ECO:0000256" key="8">
    <source>
        <dbReference type="SAM" id="Phobius"/>
    </source>
</evidence>
<dbReference type="AlphaFoldDB" id="A0A347THY7"/>
<evidence type="ECO:0000313" key="11">
    <source>
        <dbReference type="EMBL" id="AXX86215.1"/>
    </source>
</evidence>
<dbReference type="InterPro" id="IPR050790">
    <property type="entry name" value="ExbB/TolQ_transport"/>
</dbReference>
<dbReference type="EMBL" id="CP032101">
    <property type="protein sequence ID" value="AXX86215.1"/>
    <property type="molecule type" value="Genomic_DNA"/>
</dbReference>
<evidence type="ECO:0000313" key="12">
    <source>
        <dbReference type="EMBL" id="PHO16733.1"/>
    </source>
</evidence>
<dbReference type="GO" id="GO:0017038">
    <property type="term" value="P:protein import"/>
    <property type="evidence" value="ECO:0007669"/>
    <property type="project" value="TreeGrafter"/>
</dbReference>
<feature type="transmembrane region" description="Helical" evidence="8">
    <location>
        <begin position="390"/>
        <end position="414"/>
    </location>
</feature>
<evidence type="ECO:0000259" key="10">
    <source>
        <dbReference type="Pfam" id="PF01618"/>
    </source>
</evidence>
<evidence type="ECO:0000256" key="2">
    <source>
        <dbReference type="ARBA" id="ARBA00022475"/>
    </source>
</evidence>
<evidence type="ECO:0000256" key="9">
    <source>
        <dbReference type="SAM" id="SignalP"/>
    </source>
</evidence>
<keyword evidence="6" id="KW-0813">Transport</keyword>
<feature type="domain" description="MotA/TolQ/ExbB proton channel" evidence="10">
    <location>
        <begin position="324"/>
        <end position="426"/>
    </location>
</feature>
<keyword evidence="4 8" id="KW-1133">Transmembrane helix</keyword>
<feature type="transmembrane region" description="Helical" evidence="8">
    <location>
        <begin position="351"/>
        <end position="378"/>
    </location>
</feature>
<evidence type="ECO:0000313" key="14">
    <source>
        <dbReference type="Proteomes" id="UP000264693"/>
    </source>
</evidence>
<evidence type="ECO:0000313" key="13">
    <source>
        <dbReference type="Proteomes" id="UP000224740"/>
    </source>
</evidence>
<reference evidence="11 14" key="3">
    <citation type="submission" date="2018-08" db="EMBL/GenBank/DDBJ databases">
        <title>Complete genome of the Arcobacter marinus type strain JCM 15502.</title>
        <authorList>
            <person name="Miller W.G."/>
            <person name="Yee E."/>
            <person name="Huynh S."/>
            <person name="Parker C.T."/>
        </authorList>
    </citation>
    <scope>NUCLEOTIDE SEQUENCE [LARGE SCALE GENOMIC DNA]</scope>
    <source>
        <strain evidence="11 14">JCM 15502</strain>
    </source>
</reference>
<keyword evidence="2" id="KW-1003">Cell membrane</keyword>
<gene>
    <name evidence="11" type="ORF">AMRN_0447</name>
    <name evidence="12" type="ORF">CPH92_00225</name>
</gene>
<dbReference type="Pfam" id="PF01618">
    <property type="entry name" value="MotA_ExbB"/>
    <property type="match status" value="1"/>
</dbReference>
<evidence type="ECO:0000256" key="1">
    <source>
        <dbReference type="ARBA" id="ARBA00004429"/>
    </source>
</evidence>
<evidence type="ECO:0000256" key="7">
    <source>
        <dbReference type="SAM" id="Coils"/>
    </source>
</evidence>
<keyword evidence="3 8" id="KW-0812">Transmembrane</keyword>
<accession>A0A347THY7</accession>
<dbReference type="EMBL" id="NXAO01000001">
    <property type="protein sequence ID" value="PHO16733.1"/>
    <property type="molecule type" value="Genomic_DNA"/>
</dbReference>
<evidence type="ECO:0000256" key="4">
    <source>
        <dbReference type="ARBA" id="ARBA00022989"/>
    </source>
</evidence>
<dbReference type="GO" id="GO:0005886">
    <property type="term" value="C:plasma membrane"/>
    <property type="evidence" value="ECO:0007669"/>
    <property type="project" value="UniProtKB-SubCell"/>
</dbReference>
<evidence type="ECO:0000256" key="6">
    <source>
        <dbReference type="RuleBase" id="RU004057"/>
    </source>
</evidence>
<dbReference type="PIRSF" id="PIRSF037714">
    <property type="entry name" value="TolR"/>
    <property type="match status" value="1"/>
</dbReference>
<feature type="chain" id="PRO_5017723835" evidence="9">
    <location>
        <begin position="20"/>
        <end position="441"/>
    </location>
</feature>
<dbReference type="Proteomes" id="UP000264693">
    <property type="component" value="Chromosome"/>
</dbReference>
<feature type="transmembrane region" description="Helical" evidence="8">
    <location>
        <begin position="263"/>
        <end position="289"/>
    </location>
</feature>
<organism evidence="11 14">
    <name type="scientific">Malaciobacter marinus</name>
    <dbReference type="NCBI Taxonomy" id="505249"/>
    <lineage>
        <taxon>Bacteria</taxon>
        <taxon>Pseudomonadati</taxon>
        <taxon>Campylobacterota</taxon>
        <taxon>Epsilonproteobacteria</taxon>
        <taxon>Campylobacterales</taxon>
        <taxon>Arcobacteraceae</taxon>
        <taxon>Malaciobacter</taxon>
    </lineage>
</organism>
<keyword evidence="5 8" id="KW-0472">Membrane</keyword>